<keyword evidence="2" id="KW-0808">Transferase</keyword>
<organism evidence="2 3">
    <name type="scientific">Spirosoma endophyticum</name>
    <dbReference type="NCBI Taxonomy" id="662367"/>
    <lineage>
        <taxon>Bacteria</taxon>
        <taxon>Pseudomonadati</taxon>
        <taxon>Bacteroidota</taxon>
        <taxon>Cytophagia</taxon>
        <taxon>Cytophagales</taxon>
        <taxon>Cytophagaceae</taxon>
        <taxon>Spirosoma</taxon>
    </lineage>
</organism>
<name>A0A1I1LX71_9BACT</name>
<sequence length="322" mass="36730">MVNKISLAGHTILYQYNPKPIDIPAFCQPGFFFNETAHLRQQLDGQFHLVSALNQRSGLADARCAFFIKAGCAVSPGAAPFGSVEFTETLPDSVLDEFLWSLNEAVKYTGATTFRLVTYPHCYAPEQAARLSLKLLKYGFELIEENQSFFLPISNHQFDSNLVPAERRRLRKCREAGFHFENQQNPDISSVVKFVQTARQQQGYPLPVSADYLAHLLRTFPDHFSVFSVYDNHMLAAMMITVRIRKDILYTFLPASNTDYRTFSPMVMLYDGLYTYCQQQGIRLLDLGVSLDSSHLPKPSLIRFKRNLGAKESPKQVFEKRF</sequence>
<dbReference type="InterPro" id="IPR016181">
    <property type="entry name" value="Acyl_CoA_acyltransferase"/>
</dbReference>
<dbReference type="SUPFAM" id="SSF55729">
    <property type="entry name" value="Acyl-CoA N-acyltransferases (Nat)"/>
    <property type="match status" value="1"/>
</dbReference>
<evidence type="ECO:0000259" key="1">
    <source>
        <dbReference type="Pfam" id="PF13480"/>
    </source>
</evidence>
<keyword evidence="3" id="KW-1185">Reference proteome</keyword>
<dbReference type="AlphaFoldDB" id="A0A1I1LX71"/>
<dbReference type="Gene3D" id="3.40.630.30">
    <property type="match status" value="1"/>
</dbReference>
<dbReference type="InterPro" id="IPR038740">
    <property type="entry name" value="BioF2-like_GNAT_dom"/>
</dbReference>
<dbReference type="EMBL" id="FOLQ01000002">
    <property type="protein sequence ID" value="SFC77506.1"/>
    <property type="molecule type" value="Genomic_DNA"/>
</dbReference>
<dbReference type="Pfam" id="PF13480">
    <property type="entry name" value="Acetyltransf_6"/>
    <property type="match status" value="1"/>
</dbReference>
<dbReference type="GO" id="GO:0016740">
    <property type="term" value="F:transferase activity"/>
    <property type="evidence" value="ECO:0007669"/>
    <property type="project" value="UniProtKB-KW"/>
</dbReference>
<feature type="domain" description="BioF2-like acetyltransferase" evidence="1">
    <location>
        <begin position="167"/>
        <end position="289"/>
    </location>
</feature>
<evidence type="ECO:0000313" key="2">
    <source>
        <dbReference type="EMBL" id="SFC77506.1"/>
    </source>
</evidence>
<evidence type="ECO:0000313" key="3">
    <source>
        <dbReference type="Proteomes" id="UP000198598"/>
    </source>
</evidence>
<gene>
    <name evidence="2" type="ORF">SAMN05216167_102375</name>
</gene>
<protein>
    <submittedName>
        <fullName evidence="2">Acetyltransferase (GNAT) domain-containing protein</fullName>
    </submittedName>
</protein>
<dbReference type="Proteomes" id="UP000198598">
    <property type="component" value="Unassembled WGS sequence"/>
</dbReference>
<reference evidence="2 3" key="1">
    <citation type="submission" date="2016-10" db="EMBL/GenBank/DDBJ databases">
        <authorList>
            <person name="de Groot N.N."/>
        </authorList>
    </citation>
    <scope>NUCLEOTIDE SEQUENCE [LARGE SCALE GENOMIC DNA]</scope>
    <source>
        <strain evidence="2 3">DSM 26130</strain>
    </source>
</reference>
<dbReference type="STRING" id="662367.SAMN05216167_102375"/>
<proteinExistence type="predicted"/>
<accession>A0A1I1LX71</accession>